<sequence>MSETNTISAQARPLADVLAVATRHRFAVGSFSPRYTAMIDPILRAAEQLRSPLIVQISQREMQRYGIAPDEFGAAFRAALDRVGTTVPVVLHLDHSFELEVLQAAIAAGFTSVMMDGSAKPFEENVEISAQAAELAHSHGVSVECELGKIGTTDFVETDKDEEHYTVPEEAAEFVRRTGVDALAVSVGTAHGLYIVKAPKIDFDRLRAIRALSDVHLVLHGGSGVPAEMIQEAVQLEGGGISKVNIATDLEEALLASLGRTVRMTNAECSALPPEELRRAEAAVEETVAAKITSFLCSADKASLFN</sequence>
<feature type="binding site" evidence="5">
    <location>
        <position position="191"/>
    </location>
    <ligand>
        <name>Zn(2+)</name>
        <dbReference type="ChEBI" id="CHEBI:29105"/>
        <label>1</label>
        <note>catalytic</note>
    </ligand>
</feature>
<protein>
    <submittedName>
        <fullName evidence="6">Class II fructose-bisphosphate aldolase</fullName>
    </submittedName>
</protein>
<evidence type="ECO:0000256" key="2">
    <source>
        <dbReference type="ARBA" id="ARBA00022567"/>
    </source>
</evidence>
<dbReference type="UniPathway" id="UPA00116"/>
<evidence type="ECO:0000256" key="4">
    <source>
        <dbReference type="PIRSR" id="PIRSR001359-2"/>
    </source>
</evidence>
<feature type="binding site" evidence="4">
    <location>
        <position position="192"/>
    </location>
    <ligand>
        <name>dihydroxyacetone phosphate</name>
        <dbReference type="ChEBI" id="CHEBI:57642"/>
    </ligand>
</feature>
<dbReference type="Proteomes" id="UP000281547">
    <property type="component" value="Unassembled WGS sequence"/>
</dbReference>
<accession>A0A433X591</accession>
<dbReference type="InterPro" id="IPR000771">
    <property type="entry name" value="FBA_II"/>
</dbReference>
<organism evidence="6 7">
    <name type="scientific">Arsenicitalea aurantiaca</name>
    <dbReference type="NCBI Taxonomy" id="1783274"/>
    <lineage>
        <taxon>Bacteria</taxon>
        <taxon>Pseudomonadati</taxon>
        <taxon>Pseudomonadota</taxon>
        <taxon>Alphaproteobacteria</taxon>
        <taxon>Hyphomicrobiales</taxon>
        <taxon>Devosiaceae</taxon>
        <taxon>Arsenicitalea</taxon>
    </lineage>
</organism>
<dbReference type="PIRSF" id="PIRSF001359">
    <property type="entry name" value="F_bP_aldolase_II"/>
    <property type="match status" value="1"/>
</dbReference>
<dbReference type="SUPFAM" id="SSF51569">
    <property type="entry name" value="Aldolase"/>
    <property type="match status" value="1"/>
</dbReference>
<dbReference type="GO" id="GO:0008270">
    <property type="term" value="F:zinc ion binding"/>
    <property type="evidence" value="ECO:0007669"/>
    <property type="project" value="InterPro"/>
</dbReference>
<dbReference type="OrthoDB" id="9803995at2"/>
<dbReference type="NCBIfam" id="TIGR00167">
    <property type="entry name" value="cbbA"/>
    <property type="match status" value="1"/>
</dbReference>
<dbReference type="PANTHER" id="PTHR30304">
    <property type="entry name" value="D-TAGATOSE-1,6-BISPHOSPHATE ALDOLASE"/>
    <property type="match status" value="1"/>
</dbReference>
<feature type="active site" description="Proton donor" evidence="3">
    <location>
        <position position="94"/>
    </location>
</feature>
<dbReference type="InterPro" id="IPR013785">
    <property type="entry name" value="Aldolase_TIM"/>
</dbReference>
<feature type="binding site" evidence="5">
    <location>
        <position position="220"/>
    </location>
    <ligand>
        <name>Zn(2+)</name>
        <dbReference type="ChEBI" id="CHEBI:29105"/>
        <label>1</label>
        <note>catalytic</note>
    </ligand>
</feature>
<proteinExistence type="predicted"/>
<evidence type="ECO:0000256" key="3">
    <source>
        <dbReference type="PIRSR" id="PIRSR001359-1"/>
    </source>
</evidence>
<reference evidence="6 7" key="1">
    <citation type="journal article" date="2016" name="Int. J. Syst. Evol. Microbiol.">
        <title>Arsenicitalea aurantiaca gen. nov., sp. nov., a new member of the family Hyphomicrobiaceae, isolated from high-arsenic sediment.</title>
        <authorList>
            <person name="Mu Y."/>
            <person name="Zhou L."/>
            <person name="Zeng X.C."/>
            <person name="Liu L."/>
            <person name="Pan Y."/>
            <person name="Chen X."/>
            <person name="Wang J."/>
            <person name="Li S."/>
            <person name="Li W.J."/>
            <person name="Wang Y."/>
        </authorList>
    </citation>
    <scope>NUCLEOTIDE SEQUENCE [LARGE SCALE GENOMIC DNA]</scope>
    <source>
        <strain evidence="6 7">42-50</strain>
    </source>
</reference>
<keyword evidence="7" id="KW-1185">Reference proteome</keyword>
<feature type="binding site" evidence="5">
    <location>
        <position position="116"/>
    </location>
    <ligand>
        <name>Zn(2+)</name>
        <dbReference type="ChEBI" id="CHEBI:29105"/>
        <label>2</label>
    </ligand>
</feature>
<dbReference type="CDD" id="cd00947">
    <property type="entry name" value="TBP_aldolase_IIB"/>
    <property type="match status" value="1"/>
</dbReference>
<feature type="binding site" evidence="4">
    <location>
        <begin position="245"/>
        <end position="248"/>
    </location>
    <ligand>
        <name>dihydroxyacetone phosphate</name>
        <dbReference type="ChEBI" id="CHEBI:57642"/>
    </ligand>
</feature>
<comment type="pathway">
    <text evidence="1">Carbohydrate biosynthesis; Calvin cycle.</text>
</comment>
<dbReference type="InterPro" id="IPR050246">
    <property type="entry name" value="Class_II_FBP_aldolase"/>
</dbReference>
<dbReference type="AlphaFoldDB" id="A0A433X591"/>
<evidence type="ECO:0000256" key="1">
    <source>
        <dbReference type="ARBA" id="ARBA00005215"/>
    </source>
</evidence>
<feature type="binding site" evidence="5">
    <location>
        <position position="95"/>
    </location>
    <ligand>
        <name>Zn(2+)</name>
        <dbReference type="ChEBI" id="CHEBI:29105"/>
        <label>1</label>
        <note>catalytic</note>
    </ligand>
</feature>
<keyword evidence="2" id="KW-0113">Calvin cycle</keyword>
<dbReference type="Gene3D" id="3.20.20.70">
    <property type="entry name" value="Aldolase class I"/>
    <property type="match status" value="1"/>
</dbReference>
<evidence type="ECO:0000313" key="6">
    <source>
        <dbReference type="EMBL" id="RUT29250.1"/>
    </source>
</evidence>
<evidence type="ECO:0000256" key="5">
    <source>
        <dbReference type="PIRSR" id="PIRSR001359-3"/>
    </source>
</evidence>
<name>A0A433X591_9HYPH</name>
<dbReference type="RefSeq" id="WP_127189240.1">
    <property type="nucleotide sequence ID" value="NZ_RZNJ01000005.1"/>
</dbReference>
<comment type="caution">
    <text evidence="6">The sequence shown here is derived from an EMBL/GenBank/DDBJ whole genome shotgun (WGS) entry which is preliminary data.</text>
</comment>
<feature type="binding site" evidence="5">
    <location>
        <position position="146"/>
    </location>
    <ligand>
        <name>Zn(2+)</name>
        <dbReference type="ChEBI" id="CHEBI:29105"/>
        <label>2</label>
    </ligand>
</feature>
<gene>
    <name evidence="6" type="ORF">EMQ25_14065</name>
</gene>
<dbReference type="Pfam" id="PF01116">
    <property type="entry name" value="F_bP_aldolase"/>
    <property type="match status" value="1"/>
</dbReference>
<keyword evidence="5" id="KW-0479">Metal-binding</keyword>
<keyword evidence="5" id="KW-0862">Zinc</keyword>
<evidence type="ECO:0000313" key="7">
    <source>
        <dbReference type="Proteomes" id="UP000281547"/>
    </source>
</evidence>
<comment type="cofactor">
    <cofactor evidence="5">
        <name>Zn(2+)</name>
        <dbReference type="ChEBI" id="CHEBI:29105"/>
    </cofactor>
    <text evidence="5">Binds 2 Zn(2+) ions per subunit. One is catalytic and the other provides a structural contribution.</text>
</comment>
<feature type="binding site" evidence="4">
    <location>
        <begin position="221"/>
        <end position="223"/>
    </location>
    <ligand>
        <name>dihydroxyacetone phosphate</name>
        <dbReference type="ChEBI" id="CHEBI:57642"/>
    </ligand>
</feature>
<dbReference type="GO" id="GO:0019253">
    <property type="term" value="P:reductive pentose-phosphate cycle"/>
    <property type="evidence" value="ECO:0007669"/>
    <property type="project" value="UniProtKB-UniPathway"/>
</dbReference>
<dbReference type="PANTHER" id="PTHR30304:SF0">
    <property type="entry name" value="D-TAGATOSE-1,6-BISPHOSPHATE ALDOLASE SUBUNIT GATY-RELATED"/>
    <property type="match status" value="1"/>
</dbReference>
<dbReference type="EMBL" id="RZNJ01000005">
    <property type="protein sequence ID" value="RUT29250.1"/>
    <property type="molecule type" value="Genomic_DNA"/>
</dbReference>
<dbReference type="GO" id="GO:0016832">
    <property type="term" value="F:aldehyde-lyase activity"/>
    <property type="evidence" value="ECO:0007669"/>
    <property type="project" value="InterPro"/>
</dbReference>